<dbReference type="Proteomes" id="UP000184114">
    <property type="component" value="Unassembled WGS sequence"/>
</dbReference>
<dbReference type="PANTHER" id="PTHR22550:SF5">
    <property type="entry name" value="LEUCINE ZIPPER PROTEIN 4"/>
    <property type="match status" value="1"/>
</dbReference>
<feature type="transmembrane region" description="Helical" evidence="3">
    <location>
        <begin position="294"/>
        <end position="313"/>
    </location>
</feature>
<dbReference type="PIRSF" id="PIRSF005690">
    <property type="entry name" value="GerBA"/>
    <property type="match status" value="1"/>
</dbReference>
<gene>
    <name evidence="4" type="ORF">SAMN02745784_02367</name>
</gene>
<evidence type="ECO:0000256" key="1">
    <source>
        <dbReference type="ARBA" id="ARBA00005278"/>
    </source>
</evidence>
<protein>
    <submittedName>
        <fullName evidence="4">Spore germination protein</fullName>
    </submittedName>
</protein>
<keyword evidence="3" id="KW-1133">Transmembrane helix</keyword>
<dbReference type="RefSeq" id="WP_072976520.1">
    <property type="nucleotide sequence ID" value="NZ_FQTY01000013.1"/>
</dbReference>
<dbReference type="AlphaFoldDB" id="A0A1M4XTI5"/>
<dbReference type="GeneID" id="90993845"/>
<accession>A0A1M4XTI5</accession>
<feature type="transmembrane region" description="Helical" evidence="3">
    <location>
        <begin position="417"/>
        <end position="440"/>
    </location>
</feature>
<dbReference type="GO" id="GO:0016020">
    <property type="term" value="C:membrane"/>
    <property type="evidence" value="ECO:0007669"/>
    <property type="project" value="InterPro"/>
</dbReference>
<dbReference type="Pfam" id="PF03323">
    <property type="entry name" value="GerA"/>
    <property type="match status" value="1"/>
</dbReference>
<keyword evidence="3" id="KW-0812">Transmembrane</keyword>
<feature type="transmembrane region" description="Helical" evidence="3">
    <location>
        <begin position="384"/>
        <end position="405"/>
    </location>
</feature>
<evidence type="ECO:0000256" key="3">
    <source>
        <dbReference type="SAM" id="Phobius"/>
    </source>
</evidence>
<dbReference type="InterPro" id="IPR050768">
    <property type="entry name" value="UPF0353/GerABKA_families"/>
</dbReference>
<evidence type="ECO:0000256" key="2">
    <source>
        <dbReference type="ARBA" id="ARBA00023136"/>
    </source>
</evidence>
<proteinExistence type="inferred from homology"/>
<keyword evidence="5" id="KW-1185">Reference proteome</keyword>
<dbReference type="PANTHER" id="PTHR22550">
    <property type="entry name" value="SPORE GERMINATION PROTEIN"/>
    <property type="match status" value="1"/>
</dbReference>
<sequence length="504" mass="56199">MKTILLKDLEKNEEIFRNLFTDCDDVVFRRIEIGDVYKVKLTLVYIDGLVSKEYIAEHGIFSLFIEEEIKTFSLQGFKTPLIDIISKEALSTIDIKEEFHVDNIVDSILSGDTIILIDKIDKCLIFDSKGWPARGVEEPQTETLVRGPRDGFVESVKANMTLVRRRIKDTNLKIKMHTVGRRSQTSVAVMYIEDIVDKSLINDVNERLKSVDIDAILDSSMLENLIEDNYLSAFPQIENTERPDSVAAALYEGRVAIIVDNSPFVLIVPATIGTLLQSTEDYYTRWQETQGVRFLRLLAVFLAVLSPALYISIISYHPGLLPTKLTYYLAASRINVPFPAVVETFLMEGTIELIRESGTRISGPIGTTVGIVGGLIIGQAAVEAGIVSAILIIIVATTTIASFAIPSYEFAAGLRVWRFILIILASVLGLYGVMLGIILLGTHLIKLDSFGVPFTSPYSGLGVGSGELKDTLFKIPIQYLKERPTFTHPRNKRRMGRSWKDAKK</sequence>
<keyword evidence="2 3" id="KW-0472">Membrane</keyword>
<evidence type="ECO:0000313" key="5">
    <source>
        <dbReference type="Proteomes" id="UP000184114"/>
    </source>
</evidence>
<dbReference type="EMBL" id="FQTY01000013">
    <property type="protein sequence ID" value="SHE96573.1"/>
    <property type="molecule type" value="Genomic_DNA"/>
</dbReference>
<dbReference type="GO" id="GO:0009847">
    <property type="term" value="P:spore germination"/>
    <property type="evidence" value="ECO:0007669"/>
    <property type="project" value="InterPro"/>
</dbReference>
<dbReference type="InterPro" id="IPR004995">
    <property type="entry name" value="Spore_Ger"/>
</dbReference>
<dbReference type="STRING" id="1123404.SAMN02745784_02367"/>
<evidence type="ECO:0000313" key="4">
    <source>
        <dbReference type="EMBL" id="SHE96573.1"/>
    </source>
</evidence>
<reference evidence="5" key="1">
    <citation type="submission" date="2016-11" db="EMBL/GenBank/DDBJ databases">
        <authorList>
            <person name="Varghese N."/>
            <person name="Submissions S."/>
        </authorList>
    </citation>
    <scope>NUCLEOTIDE SEQUENCE [LARGE SCALE GENOMIC DNA]</scope>
    <source>
        <strain evidence="5">DSM 18095</strain>
    </source>
</reference>
<name>A0A1M4XTI5_9FIRM</name>
<comment type="similarity">
    <text evidence="1">Belongs to the GerABKA family.</text>
</comment>
<organism evidence="4 5">
    <name type="scientific">Tissierella praeacuta DSM 18095</name>
    <dbReference type="NCBI Taxonomy" id="1123404"/>
    <lineage>
        <taxon>Bacteria</taxon>
        <taxon>Bacillati</taxon>
        <taxon>Bacillota</taxon>
        <taxon>Tissierellia</taxon>
        <taxon>Tissierellales</taxon>
        <taxon>Tissierellaceae</taxon>
        <taxon>Tissierella</taxon>
    </lineage>
</organism>